<sequence length="105" mass="11536">RQQENFNRVNFLGKRKCKEIAVNGCNLTALIDSGSSVTLMNVSTYEKLGSPHLHETDDVFNGIANAQLIPRGRFIARVIIDNQEFSTPIYVADDSSTNVPVIIGA</sequence>
<dbReference type="InterPro" id="IPR021109">
    <property type="entry name" value="Peptidase_aspartic_dom_sf"/>
</dbReference>
<dbReference type="PANTHER" id="PTHR36943:SF1">
    <property type="entry name" value="CCHC-TYPE DOMAIN-CONTAINING PROTEIN"/>
    <property type="match status" value="1"/>
</dbReference>
<feature type="non-terminal residue" evidence="1">
    <location>
        <position position="105"/>
    </location>
</feature>
<name>A0A0A9YES4_LYGHE</name>
<dbReference type="InterPro" id="IPR001969">
    <property type="entry name" value="Aspartic_peptidase_AS"/>
</dbReference>
<dbReference type="AlphaFoldDB" id="A0A0A9YES4"/>
<organism evidence="1">
    <name type="scientific">Lygus hesperus</name>
    <name type="common">Western plant bug</name>
    <dbReference type="NCBI Taxonomy" id="30085"/>
    <lineage>
        <taxon>Eukaryota</taxon>
        <taxon>Metazoa</taxon>
        <taxon>Ecdysozoa</taxon>
        <taxon>Arthropoda</taxon>
        <taxon>Hexapoda</taxon>
        <taxon>Insecta</taxon>
        <taxon>Pterygota</taxon>
        <taxon>Neoptera</taxon>
        <taxon>Paraneoptera</taxon>
        <taxon>Hemiptera</taxon>
        <taxon>Heteroptera</taxon>
        <taxon>Panheteroptera</taxon>
        <taxon>Cimicomorpha</taxon>
        <taxon>Miridae</taxon>
        <taxon>Mirini</taxon>
        <taxon>Lygus</taxon>
    </lineage>
</organism>
<reference evidence="1" key="2">
    <citation type="submission" date="2014-07" db="EMBL/GenBank/DDBJ databases">
        <authorList>
            <person name="Hull J."/>
        </authorList>
    </citation>
    <scope>NUCLEOTIDE SEQUENCE</scope>
</reference>
<reference evidence="1" key="1">
    <citation type="journal article" date="2014" name="PLoS ONE">
        <title>Transcriptome-Based Identification of ABC Transporters in the Western Tarnished Plant Bug Lygus hesperus.</title>
        <authorList>
            <person name="Hull J.J."/>
            <person name="Chaney K."/>
            <person name="Geib S.M."/>
            <person name="Fabrick J.A."/>
            <person name="Brent C.S."/>
            <person name="Walsh D."/>
            <person name="Lavine L.C."/>
        </authorList>
    </citation>
    <scope>NUCLEOTIDE SEQUENCE</scope>
</reference>
<dbReference type="GO" id="GO:0004190">
    <property type="term" value="F:aspartic-type endopeptidase activity"/>
    <property type="evidence" value="ECO:0007669"/>
    <property type="project" value="InterPro"/>
</dbReference>
<feature type="non-terminal residue" evidence="1">
    <location>
        <position position="1"/>
    </location>
</feature>
<dbReference type="PANTHER" id="PTHR36943">
    <property type="entry name" value="CCHC-TYPE DOMAIN-CONTAINING PROTEIN"/>
    <property type="match status" value="1"/>
</dbReference>
<proteinExistence type="predicted"/>
<gene>
    <name evidence="1" type="primary">K02A2.6_3</name>
    <name evidence="1" type="ORF">CM83_105430</name>
</gene>
<dbReference type="SUPFAM" id="SSF50630">
    <property type="entry name" value="Acid proteases"/>
    <property type="match status" value="1"/>
</dbReference>
<protein>
    <submittedName>
        <fullName evidence="1">Uncharacterized protein K02A2.6</fullName>
    </submittedName>
</protein>
<dbReference type="Pfam" id="PF13650">
    <property type="entry name" value="Asp_protease_2"/>
    <property type="match status" value="1"/>
</dbReference>
<dbReference type="EMBL" id="GBHO01015584">
    <property type="protein sequence ID" value="JAG28020.1"/>
    <property type="molecule type" value="Transcribed_RNA"/>
</dbReference>
<dbReference type="Gene3D" id="2.40.70.10">
    <property type="entry name" value="Acid Proteases"/>
    <property type="match status" value="1"/>
</dbReference>
<accession>A0A0A9YES4</accession>
<dbReference type="PROSITE" id="PS00141">
    <property type="entry name" value="ASP_PROTEASE"/>
    <property type="match status" value="1"/>
</dbReference>
<dbReference type="GO" id="GO:0006508">
    <property type="term" value="P:proteolysis"/>
    <property type="evidence" value="ECO:0007669"/>
    <property type="project" value="InterPro"/>
</dbReference>
<evidence type="ECO:0000313" key="1">
    <source>
        <dbReference type="EMBL" id="JAG28020.1"/>
    </source>
</evidence>